<gene>
    <name evidence="1" type="ORF">LEP1GSC161_2938</name>
</gene>
<name>M6VNF9_9LEPT</name>
<sequence>MQANAFLPKISQDESLISRMRNAKVVVIDHLATSYIECIALNIPTILYFKEDFFGYSDKFKPYLMSLKDAGIYHESSDFAVRFLNENYNQIENWWNSSKVQAARQNFLAEYGKIDKNWFSHWKQLVRL</sequence>
<dbReference type="EMBL" id="AKWE02000049">
    <property type="protein sequence ID" value="EMO59012.1"/>
    <property type="molecule type" value="Genomic_DNA"/>
</dbReference>
<comment type="caution">
    <text evidence="1">The sequence shown here is derived from an EMBL/GenBank/DDBJ whole genome shotgun (WGS) entry which is preliminary data.</text>
</comment>
<organism evidence="1 2">
    <name type="scientific">Leptospira santarosai str. CBC1416</name>
    <dbReference type="NCBI Taxonomy" id="1193059"/>
    <lineage>
        <taxon>Bacteria</taxon>
        <taxon>Pseudomonadati</taxon>
        <taxon>Spirochaetota</taxon>
        <taxon>Spirochaetia</taxon>
        <taxon>Leptospirales</taxon>
        <taxon>Leptospiraceae</taxon>
        <taxon>Leptospira</taxon>
    </lineage>
</organism>
<evidence type="ECO:0000313" key="1">
    <source>
        <dbReference type="EMBL" id="EMO59012.1"/>
    </source>
</evidence>
<evidence type="ECO:0000313" key="2">
    <source>
        <dbReference type="Proteomes" id="UP000012149"/>
    </source>
</evidence>
<dbReference type="Proteomes" id="UP000012149">
    <property type="component" value="Unassembled WGS sequence"/>
</dbReference>
<protein>
    <submittedName>
        <fullName evidence="1">Uncharacterized protein</fullName>
    </submittedName>
</protein>
<accession>M6VNF9</accession>
<reference evidence="1 2" key="1">
    <citation type="submission" date="2013-01" db="EMBL/GenBank/DDBJ databases">
        <authorList>
            <person name="Harkins D.M."/>
            <person name="Durkin A.S."/>
            <person name="Brinkac L.M."/>
            <person name="Haft D.H."/>
            <person name="Selengut J.D."/>
            <person name="Sanka R."/>
            <person name="DePew J."/>
            <person name="Purushe J."/>
            <person name="Matthias M.A."/>
            <person name="Vinetz J.M."/>
            <person name="Sutton G.G."/>
            <person name="Nierman W.C."/>
            <person name="Fouts D.E."/>
        </authorList>
    </citation>
    <scope>NUCLEOTIDE SEQUENCE [LARGE SCALE GENOMIC DNA]</scope>
    <source>
        <strain evidence="1 2">CBC1416</strain>
    </source>
</reference>
<proteinExistence type="predicted"/>
<dbReference type="AlphaFoldDB" id="M6VNF9"/>